<dbReference type="AlphaFoldDB" id="A0A3N4M3X0"/>
<evidence type="ECO:0000259" key="14">
    <source>
        <dbReference type="PROSITE" id="PS51718"/>
    </source>
</evidence>
<evidence type="ECO:0000256" key="3">
    <source>
        <dbReference type="ARBA" id="ARBA00022741"/>
    </source>
</evidence>
<evidence type="ECO:0000313" key="15">
    <source>
        <dbReference type="EMBL" id="RPB29750.1"/>
    </source>
</evidence>
<comment type="subcellular location">
    <subcellularLocation>
        <location evidence="1">Mitochondrion outer membrane</location>
        <topology evidence="1">Multi-pass membrane protein</topology>
    </subcellularLocation>
</comment>
<evidence type="ECO:0000256" key="10">
    <source>
        <dbReference type="ARBA" id="ARBA00023136"/>
    </source>
</evidence>
<dbReference type="GO" id="GO:0003924">
    <property type="term" value="F:GTPase activity"/>
    <property type="evidence" value="ECO:0007669"/>
    <property type="project" value="InterPro"/>
</dbReference>
<gene>
    <name evidence="15" type="ORF">L211DRAFT_38594</name>
</gene>
<keyword evidence="6 13" id="KW-1133">Transmembrane helix</keyword>
<protein>
    <recommendedName>
        <fullName evidence="14">Dynamin-type G domain-containing protein</fullName>
    </recommendedName>
</protein>
<dbReference type="Pfam" id="PF00350">
    <property type="entry name" value="Dynamin_N"/>
    <property type="match status" value="1"/>
</dbReference>
<name>A0A3N4M3X0_9PEZI</name>
<dbReference type="InterPro" id="IPR027094">
    <property type="entry name" value="Mitofusin_fam"/>
</dbReference>
<evidence type="ECO:0000256" key="13">
    <source>
        <dbReference type="SAM" id="Phobius"/>
    </source>
</evidence>
<feature type="domain" description="Dynamin-type G" evidence="14">
    <location>
        <begin position="216"/>
        <end position="489"/>
    </location>
</feature>
<keyword evidence="5" id="KW-0378">Hydrolase</keyword>
<keyword evidence="9" id="KW-0342">GTP-binding</keyword>
<dbReference type="FunFam" id="3.40.50.300:FF:000638">
    <property type="entry name" value="Transmembrane GTPase Fzo1, putative"/>
    <property type="match status" value="1"/>
</dbReference>
<evidence type="ECO:0000256" key="7">
    <source>
        <dbReference type="ARBA" id="ARBA00023054"/>
    </source>
</evidence>
<dbReference type="PANTHER" id="PTHR10465:SF0">
    <property type="entry name" value="SARCALUMENIN"/>
    <property type="match status" value="1"/>
</dbReference>
<reference evidence="15 16" key="1">
    <citation type="journal article" date="2018" name="Nat. Ecol. Evol.">
        <title>Pezizomycetes genomes reveal the molecular basis of ectomycorrhizal truffle lifestyle.</title>
        <authorList>
            <person name="Murat C."/>
            <person name="Payen T."/>
            <person name="Noel B."/>
            <person name="Kuo A."/>
            <person name="Morin E."/>
            <person name="Chen J."/>
            <person name="Kohler A."/>
            <person name="Krizsan K."/>
            <person name="Balestrini R."/>
            <person name="Da Silva C."/>
            <person name="Montanini B."/>
            <person name="Hainaut M."/>
            <person name="Levati E."/>
            <person name="Barry K.W."/>
            <person name="Belfiori B."/>
            <person name="Cichocki N."/>
            <person name="Clum A."/>
            <person name="Dockter R.B."/>
            <person name="Fauchery L."/>
            <person name="Guy J."/>
            <person name="Iotti M."/>
            <person name="Le Tacon F."/>
            <person name="Lindquist E.A."/>
            <person name="Lipzen A."/>
            <person name="Malagnac F."/>
            <person name="Mello A."/>
            <person name="Molinier V."/>
            <person name="Miyauchi S."/>
            <person name="Poulain J."/>
            <person name="Riccioni C."/>
            <person name="Rubini A."/>
            <person name="Sitrit Y."/>
            <person name="Splivallo R."/>
            <person name="Traeger S."/>
            <person name="Wang M."/>
            <person name="Zifcakova L."/>
            <person name="Wipf D."/>
            <person name="Zambonelli A."/>
            <person name="Paolocci F."/>
            <person name="Nowrousian M."/>
            <person name="Ottonello S."/>
            <person name="Baldrian P."/>
            <person name="Spatafora J.W."/>
            <person name="Henrissat B."/>
            <person name="Nagy L.G."/>
            <person name="Aury J.M."/>
            <person name="Wincker P."/>
            <person name="Grigoriev I.V."/>
            <person name="Bonfante P."/>
            <person name="Martin F.M."/>
        </authorList>
    </citation>
    <scope>NUCLEOTIDE SEQUENCE [LARGE SCALE GENOMIC DNA]</scope>
    <source>
        <strain evidence="15 16">ATCC MYA-4762</strain>
    </source>
</reference>
<organism evidence="15 16">
    <name type="scientific">Terfezia boudieri ATCC MYA-4762</name>
    <dbReference type="NCBI Taxonomy" id="1051890"/>
    <lineage>
        <taxon>Eukaryota</taxon>
        <taxon>Fungi</taxon>
        <taxon>Dikarya</taxon>
        <taxon>Ascomycota</taxon>
        <taxon>Pezizomycotina</taxon>
        <taxon>Pezizomycetes</taxon>
        <taxon>Pezizales</taxon>
        <taxon>Pezizaceae</taxon>
        <taxon>Terfezia</taxon>
    </lineage>
</organism>
<dbReference type="Proteomes" id="UP000267821">
    <property type="component" value="Unassembled WGS sequence"/>
</dbReference>
<dbReference type="PANTHER" id="PTHR10465">
    <property type="entry name" value="TRANSMEMBRANE GTPASE FZO1"/>
    <property type="match status" value="1"/>
</dbReference>
<dbReference type="InterPro" id="IPR045063">
    <property type="entry name" value="Dynamin_N"/>
</dbReference>
<feature type="transmembrane region" description="Helical" evidence="13">
    <location>
        <begin position="694"/>
        <end position="711"/>
    </location>
</feature>
<dbReference type="Gene3D" id="3.40.50.300">
    <property type="entry name" value="P-loop containing nucleotide triphosphate hydrolases"/>
    <property type="match status" value="1"/>
</dbReference>
<comment type="catalytic activity">
    <reaction evidence="11">
        <text>GTP + H2O = GDP + phosphate + H(+)</text>
        <dbReference type="Rhea" id="RHEA:19669"/>
        <dbReference type="ChEBI" id="CHEBI:15377"/>
        <dbReference type="ChEBI" id="CHEBI:15378"/>
        <dbReference type="ChEBI" id="CHEBI:37565"/>
        <dbReference type="ChEBI" id="CHEBI:43474"/>
        <dbReference type="ChEBI" id="CHEBI:58189"/>
    </reaction>
</comment>
<keyword evidence="16" id="KW-1185">Reference proteome</keyword>
<dbReference type="OrthoDB" id="9984778at2759"/>
<keyword evidence="2 13" id="KW-0812">Transmembrane</keyword>
<dbReference type="FunCoup" id="A0A3N4M3X0">
    <property type="interactions" value="83"/>
</dbReference>
<dbReference type="GO" id="GO:0005525">
    <property type="term" value="F:GTP binding"/>
    <property type="evidence" value="ECO:0007669"/>
    <property type="project" value="UniProtKB-KW"/>
</dbReference>
<proteinExistence type="predicted"/>
<keyword evidence="7" id="KW-0175">Coiled coil</keyword>
<dbReference type="InterPro" id="IPR027417">
    <property type="entry name" value="P-loop_NTPase"/>
</dbReference>
<evidence type="ECO:0000313" key="16">
    <source>
        <dbReference type="Proteomes" id="UP000267821"/>
    </source>
</evidence>
<evidence type="ECO:0000256" key="5">
    <source>
        <dbReference type="ARBA" id="ARBA00022801"/>
    </source>
</evidence>
<evidence type="ECO:0000256" key="1">
    <source>
        <dbReference type="ARBA" id="ARBA00004374"/>
    </source>
</evidence>
<keyword evidence="4" id="KW-1000">Mitochondrion outer membrane</keyword>
<dbReference type="PROSITE" id="PS51718">
    <property type="entry name" value="G_DYNAMIN_2"/>
    <property type="match status" value="1"/>
</dbReference>
<accession>A0A3N4M3X0</accession>
<keyword evidence="8" id="KW-0496">Mitochondrion</keyword>
<dbReference type="STRING" id="1051890.A0A3N4M3X0"/>
<dbReference type="InterPro" id="IPR030381">
    <property type="entry name" value="G_DYNAMIN_dom"/>
</dbReference>
<evidence type="ECO:0000256" key="11">
    <source>
        <dbReference type="ARBA" id="ARBA00048548"/>
    </source>
</evidence>
<dbReference type="EMBL" id="ML121527">
    <property type="protein sequence ID" value="RPB29750.1"/>
    <property type="molecule type" value="Genomic_DNA"/>
</dbReference>
<dbReference type="GO" id="GO:0008053">
    <property type="term" value="P:mitochondrial fusion"/>
    <property type="evidence" value="ECO:0007669"/>
    <property type="project" value="TreeGrafter"/>
</dbReference>
<keyword evidence="10 13" id="KW-0472">Membrane</keyword>
<dbReference type="GO" id="GO:0005741">
    <property type="term" value="C:mitochondrial outer membrane"/>
    <property type="evidence" value="ECO:0007669"/>
    <property type="project" value="UniProtKB-SubCell"/>
</dbReference>
<dbReference type="InParanoid" id="A0A3N4M3X0"/>
<feature type="region of interest" description="Disordered" evidence="12">
    <location>
        <begin position="103"/>
        <end position="130"/>
    </location>
</feature>
<dbReference type="GO" id="GO:0051646">
    <property type="term" value="P:mitochondrion localization"/>
    <property type="evidence" value="ECO:0007669"/>
    <property type="project" value="TreeGrafter"/>
</dbReference>
<sequence>MSSGQQIGDDSQRSAIAQRFSSADAMSDSGYGSVSDGFVEQYAPVQIFPGSVGASDSERRQWSSHVHQLHYNQNRVALVRFINNIIDLLKEFKKKNASWPAHYPQVTKAKPTPLQRTQSASIDDLERDADRSTPIRRAATSLDIETLETPAKALEPRLVTPQIAQEFNVLKLDLKLGALSPAELVHSLEKSSIASLLDGKISQSIKHLQAIRERIEDTSSKVLVTGDLNAGKSTFCNALLRKKVLPEDQQPCTSIFCEVLDCRENGGVEEVHAVHFDVKYNRDDETTYDVYKLAELEDIVVENDRYPQVKIYVEDVRAIDHSLLRNGVVDIALIDAPGLNLDSIKTTSIFARQEEIDVVVFVVSAENHFTLSAKEFIWNAAHEKAYIFIVVNRFDNIRDKARCKRMILEQVQKLSPRTYDDAEDLVHFVSSNAVIEGQDQNKIKEFETLEQSLRSFVLEKRARSKLAPAKTYLLNLLGDIETLASSNQAQISADLDRINAQLAELTPVFEEALAASTKVTDDVDRQIEDTAAHIYRHTRKELNSTIAHIDDGQSAKYTGILDAYNYAEQTRQAMLNIIHEKVITCEGYARNKTVQGVSGIKQLGLLHLSDDYVEKTFRADLMFSRRKDALVRTIKTDIDVLDFFDFDKQEKVAGLGMSFTLVATLSGKFLGIGSWVDGVWKTTKFLEYRNTKNLIVPVIIMAGVVGAYFLFADIPNAVPRKLAKKIRTELAAMDYVHGNSDRISKEVRKVLKVPADDLRSGFQRVVEKRGRERDELKQKGWIWRMWACRCSK</sequence>
<evidence type="ECO:0000256" key="2">
    <source>
        <dbReference type="ARBA" id="ARBA00022692"/>
    </source>
</evidence>
<evidence type="ECO:0000256" key="6">
    <source>
        <dbReference type="ARBA" id="ARBA00022989"/>
    </source>
</evidence>
<evidence type="ECO:0000256" key="12">
    <source>
        <dbReference type="SAM" id="MobiDB-lite"/>
    </source>
</evidence>
<evidence type="ECO:0000256" key="4">
    <source>
        <dbReference type="ARBA" id="ARBA00022787"/>
    </source>
</evidence>
<evidence type="ECO:0000256" key="8">
    <source>
        <dbReference type="ARBA" id="ARBA00023128"/>
    </source>
</evidence>
<keyword evidence="3" id="KW-0547">Nucleotide-binding</keyword>
<evidence type="ECO:0000256" key="9">
    <source>
        <dbReference type="ARBA" id="ARBA00023134"/>
    </source>
</evidence>
<dbReference type="SUPFAM" id="SSF52540">
    <property type="entry name" value="P-loop containing nucleoside triphosphate hydrolases"/>
    <property type="match status" value="1"/>
</dbReference>